<protein>
    <recommendedName>
        <fullName evidence="3">Transferrin-binding protein B C-lobe/N-lobe beta-barrel domain-containing protein</fullName>
    </recommendedName>
</protein>
<evidence type="ECO:0000313" key="4">
    <source>
        <dbReference type="EMBL" id="PRY99010.1"/>
    </source>
</evidence>
<organism evidence="4 5">
    <name type="scientific">Jezberella montanilacus</name>
    <dbReference type="NCBI Taxonomy" id="323426"/>
    <lineage>
        <taxon>Bacteria</taxon>
        <taxon>Pseudomonadati</taxon>
        <taxon>Pseudomonadota</taxon>
        <taxon>Betaproteobacteria</taxon>
        <taxon>Burkholderiales</taxon>
        <taxon>Alcaligenaceae</taxon>
        <taxon>Jezberella</taxon>
    </lineage>
</organism>
<proteinExistence type="predicted"/>
<dbReference type="RefSeq" id="WP_106226358.1">
    <property type="nucleotide sequence ID" value="NZ_PVTV01000011.1"/>
</dbReference>
<evidence type="ECO:0000313" key="5">
    <source>
        <dbReference type="Proteomes" id="UP000238308"/>
    </source>
</evidence>
<dbReference type="OrthoDB" id="5673741at2"/>
<dbReference type="InterPro" id="IPR001677">
    <property type="entry name" value="TbpB_B_D"/>
</dbReference>
<sequence>MKKFDRSLSQKLLLVTIAVLSVAGCASKSSDSSSVTAFSQWSAVTGGSTIIATGFSAQRTYVTDSSGNYQLVGNASQSTSNNATYTSQYDNAGSTYNIYLKASSGYSLAFDKGVGDSLTNSSVLVGSYVQATNVAGTNSGLFANGPANGWDYQSFGVWVTGQGLGAGTVGAATYGNPLTSLPTTGTATFTGLSSAVAITGTNSAGFATANMSASVDYGAQTVVISTSNTTLTNSLIAKNITSTTSAPQLNYSGLLVFSGSGTLFNGNITTTGGMTGTAQGQLYGPNAQEIGGTFSASGSGVTSLIGAFGGKR</sequence>
<evidence type="ECO:0000256" key="1">
    <source>
        <dbReference type="ARBA" id="ARBA00004442"/>
    </source>
</evidence>
<comment type="subcellular location">
    <subcellularLocation>
        <location evidence="1">Cell outer membrane</location>
    </subcellularLocation>
</comment>
<feature type="signal peptide" evidence="2">
    <location>
        <begin position="1"/>
        <end position="23"/>
    </location>
</feature>
<evidence type="ECO:0000259" key="3">
    <source>
        <dbReference type="Pfam" id="PF01298"/>
    </source>
</evidence>
<dbReference type="Gene3D" id="2.40.160.90">
    <property type="match status" value="1"/>
</dbReference>
<feature type="chain" id="PRO_5015672556" description="Transferrin-binding protein B C-lobe/N-lobe beta-barrel domain-containing protein" evidence="2">
    <location>
        <begin position="24"/>
        <end position="312"/>
    </location>
</feature>
<name>A0A2T0XJE9_9BURK</name>
<feature type="domain" description="Transferrin-binding protein B C-lobe/N-lobe beta-barrel" evidence="3">
    <location>
        <begin position="181"/>
        <end position="312"/>
    </location>
</feature>
<gene>
    <name evidence="4" type="ORF">BCM14_0447</name>
</gene>
<keyword evidence="2" id="KW-0732">Signal</keyword>
<dbReference type="PROSITE" id="PS51257">
    <property type="entry name" value="PROKAR_LIPOPROTEIN"/>
    <property type="match status" value="1"/>
</dbReference>
<dbReference type="SUPFAM" id="SSF56925">
    <property type="entry name" value="OMPA-like"/>
    <property type="match status" value="1"/>
</dbReference>
<reference evidence="4 5" key="1">
    <citation type="submission" date="2018-03" db="EMBL/GenBank/DDBJ databases">
        <title>Genomic Encyclopedia of Type Strains, Phase III (KMG-III): the genomes of soil and plant-associated and newly described type strains.</title>
        <authorList>
            <person name="Whitman W."/>
        </authorList>
    </citation>
    <scope>NUCLEOTIDE SEQUENCE [LARGE SCALE GENOMIC DNA]</scope>
    <source>
        <strain evidence="4 5">MWH-P2sevCIIIb</strain>
    </source>
</reference>
<keyword evidence="5" id="KW-1185">Reference proteome</keyword>
<dbReference type="InterPro" id="IPR011250">
    <property type="entry name" value="OMP/PagP_B-barrel"/>
</dbReference>
<dbReference type="AlphaFoldDB" id="A0A2T0XJE9"/>
<dbReference type="Proteomes" id="UP000238308">
    <property type="component" value="Unassembled WGS sequence"/>
</dbReference>
<accession>A0A2T0XJE9</accession>
<dbReference type="GO" id="GO:0009279">
    <property type="term" value="C:cell outer membrane"/>
    <property type="evidence" value="ECO:0007669"/>
    <property type="project" value="UniProtKB-SubCell"/>
</dbReference>
<dbReference type="Pfam" id="PF01298">
    <property type="entry name" value="TbpB_B_D"/>
    <property type="match status" value="1"/>
</dbReference>
<dbReference type="EMBL" id="PVTV01000011">
    <property type="protein sequence ID" value="PRY99010.1"/>
    <property type="molecule type" value="Genomic_DNA"/>
</dbReference>
<comment type="caution">
    <text evidence="4">The sequence shown here is derived from an EMBL/GenBank/DDBJ whole genome shotgun (WGS) entry which is preliminary data.</text>
</comment>
<evidence type="ECO:0000256" key="2">
    <source>
        <dbReference type="SAM" id="SignalP"/>
    </source>
</evidence>